<feature type="transmembrane region" description="Helical" evidence="6">
    <location>
        <begin position="196"/>
        <end position="217"/>
    </location>
</feature>
<comment type="subcellular location">
    <subcellularLocation>
        <location evidence="1">Cell membrane</location>
        <topology evidence="1">Multi-pass membrane protein</topology>
    </subcellularLocation>
</comment>
<dbReference type="Pfam" id="PF02653">
    <property type="entry name" value="BPD_transp_2"/>
    <property type="match status" value="1"/>
</dbReference>
<evidence type="ECO:0000256" key="1">
    <source>
        <dbReference type="ARBA" id="ARBA00004651"/>
    </source>
</evidence>
<proteinExistence type="predicted"/>
<dbReference type="PANTHER" id="PTHR47089">
    <property type="entry name" value="ABC TRANSPORTER, PERMEASE PROTEIN"/>
    <property type="match status" value="1"/>
</dbReference>
<keyword evidence="4 6" id="KW-1133">Transmembrane helix</keyword>
<evidence type="ECO:0000256" key="6">
    <source>
        <dbReference type="SAM" id="Phobius"/>
    </source>
</evidence>
<feature type="transmembrane region" description="Helical" evidence="6">
    <location>
        <begin position="63"/>
        <end position="87"/>
    </location>
</feature>
<gene>
    <name evidence="8" type="ORF">ENT82_01080</name>
    <name evidence="7" type="ORF">ENU43_08115</name>
</gene>
<feature type="transmembrane region" description="Helical" evidence="6">
    <location>
        <begin position="287"/>
        <end position="316"/>
    </location>
</feature>
<evidence type="ECO:0000256" key="4">
    <source>
        <dbReference type="ARBA" id="ARBA00022989"/>
    </source>
</evidence>
<evidence type="ECO:0000313" key="7">
    <source>
        <dbReference type="EMBL" id="HGL41609.1"/>
    </source>
</evidence>
<name>A0A7C4I2M1_CALS0</name>
<dbReference type="GO" id="GO:0005886">
    <property type="term" value="C:plasma membrane"/>
    <property type="evidence" value="ECO:0007669"/>
    <property type="project" value="UniProtKB-SubCell"/>
</dbReference>
<dbReference type="CDD" id="cd06580">
    <property type="entry name" value="TM_PBP1_transp_TpRbsC_like"/>
    <property type="match status" value="1"/>
</dbReference>
<feature type="transmembrane region" description="Helical" evidence="6">
    <location>
        <begin position="99"/>
        <end position="115"/>
    </location>
</feature>
<keyword evidence="2" id="KW-1003">Cell membrane</keyword>
<feature type="transmembrane region" description="Helical" evidence="6">
    <location>
        <begin position="153"/>
        <end position="176"/>
    </location>
</feature>
<evidence type="ECO:0000256" key="3">
    <source>
        <dbReference type="ARBA" id="ARBA00022692"/>
    </source>
</evidence>
<evidence type="ECO:0000256" key="2">
    <source>
        <dbReference type="ARBA" id="ARBA00022475"/>
    </source>
</evidence>
<protein>
    <submittedName>
        <fullName evidence="8">ABC transporter permease</fullName>
    </submittedName>
</protein>
<sequence>MLSLRVPKIKLERIVIISQWRAIRISVYSIASAFLIFSLVLFYEGADPLQAFQNMFSFAFDPKLGLSLTIHRAIFIMFCTMAFIVPLRAGLWNIGMEGQFYMGTIGAFFIAYTFPNYQPEILIPLMIIGGSIAGAAYGAVTGVLRGRFNVNEVVVALMLNNIAFWIVYLLVVGGPWAGIAESSSRPLPNSAHAPYIFNIPFTFFLAIAIAVLLFFFLRMTVTGYKIRVLGHSETVARISGINQVTLFAFAMTVGGAIAGMAGYHMWAADPAFLMIPRPDAYKAIGDLTYWGIIIGLVCLLNPIPTIPASLFISSIITGSTVLVRRMRLPFGLDFLFLGIISITFAAFQFFYNYRLRVMRR</sequence>
<organism evidence="8">
    <name type="scientific">Caldiarchaeum subterraneum</name>
    <dbReference type="NCBI Taxonomy" id="311458"/>
    <lineage>
        <taxon>Archaea</taxon>
        <taxon>Nitrososphaerota</taxon>
        <taxon>Candidatus Caldarchaeales</taxon>
        <taxon>Candidatus Caldarchaeaceae</taxon>
        <taxon>Candidatus Caldarchaeum</taxon>
    </lineage>
</organism>
<dbReference type="AlphaFoldDB" id="A0A7C4I2M1"/>
<feature type="transmembrane region" description="Helical" evidence="6">
    <location>
        <begin position="328"/>
        <end position="351"/>
    </location>
</feature>
<keyword evidence="3 6" id="KW-0812">Transmembrane</keyword>
<dbReference type="EMBL" id="DTAD01000013">
    <property type="protein sequence ID" value="HGN89713.1"/>
    <property type="molecule type" value="Genomic_DNA"/>
</dbReference>
<feature type="transmembrane region" description="Helical" evidence="6">
    <location>
        <begin position="246"/>
        <end position="267"/>
    </location>
</feature>
<keyword evidence="5 6" id="KW-0472">Membrane</keyword>
<comment type="caution">
    <text evidence="8">The sequence shown here is derived from an EMBL/GenBank/DDBJ whole genome shotgun (WGS) entry which is preliminary data.</text>
</comment>
<evidence type="ECO:0000256" key="5">
    <source>
        <dbReference type="ARBA" id="ARBA00023136"/>
    </source>
</evidence>
<dbReference type="PANTHER" id="PTHR47089:SF1">
    <property type="entry name" value="GUANOSINE ABC TRANSPORTER PERMEASE PROTEIN NUPP"/>
    <property type="match status" value="1"/>
</dbReference>
<feature type="transmembrane region" description="Helical" evidence="6">
    <location>
        <begin position="121"/>
        <end position="141"/>
    </location>
</feature>
<accession>A0A7C4I2M1</accession>
<reference evidence="8" key="1">
    <citation type="journal article" date="2020" name="mSystems">
        <title>Genome- and Community-Level Interaction Insights into Carbon Utilization and Element Cycling Functions of Hydrothermarchaeota in Hydrothermal Sediment.</title>
        <authorList>
            <person name="Zhou Z."/>
            <person name="Liu Y."/>
            <person name="Xu W."/>
            <person name="Pan J."/>
            <person name="Luo Z.H."/>
            <person name="Li M."/>
        </authorList>
    </citation>
    <scope>NUCLEOTIDE SEQUENCE [LARGE SCALE GENOMIC DNA]</scope>
    <source>
        <strain evidence="8">SpSt-613</strain>
        <strain evidence="7">SpSt-669</strain>
    </source>
</reference>
<dbReference type="GO" id="GO:0022857">
    <property type="term" value="F:transmembrane transporter activity"/>
    <property type="evidence" value="ECO:0007669"/>
    <property type="project" value="InterPro"/>
</dbReference>
<dbReference type="InterPro" id="IPR001851">
    <property type="entry name" value="ABC_transp_permease"/>
</dbReference>
<evidence type="ECO:0000313" key="8">
    <source>
        <dbReference type="EMBL" id="HGN89713.1"/>
    </source>
</evidence>
<dbReference type="EMBL" id="DTCM01000099">
    <property type="protein sequence ID" value="HGL41609.1"/>
    <property type="molecule type" value="Genomic_DNA"/>
</dbReference>
<feature type="transmembrane region" description="Helical" evidence="6">
    <location>
        <begin position="21"/>
        <end position="43"/>
    </location>
</feature>